<sequence length="43" mass="4532">AAWMTSRVRPGAGERVEDRAPVDPALLTVSVDALVAGREGRQA</sequence>
<keyword evidence="2" id="KW-1185">Reference proteome</keyword>
<evidence type="ECO:0000313" key="2">
    <source>
        <dbReference type="Proteomes" id="UP001474181"/>
    </source>
</evidence>
<evidence type="ECO:0000313" key="1">
    <source>
        <dbReference type="EMBL" id="MER7185461.1"/>
    </source>
</evidence>
<comment type="caution">
    <text evidence="1">The sequence shown here is derived from an EMBL/GenBank/DDBJ whole genome shotgun (WGS) entry which is preliminary data.</text>
</comment>
<dbReference type="EMBL" id="JBEPEK010000442">
    <property type="protein sequence ID" value="MER7185461.1"/>
    <property type="molecule type" value="Genomic_DNA"/>
</dbReference>
<protein>
    <submittedName>
        <fullName evidence="1">Glycosyltransferase family 2 protein</fullName>
    </submittedName>
</protein>
<reference evidence="1 2" key="1">
    <citation type="submission" date="2024-06" db="EMBL/GenBank/DDBJ databases">
        <title>The Natural Products Discovery Center: Release of the First 8490 Sequenced Strains for Exploring Actinobacteria Biosynthetic Diversity.</title>
        <authorList>
            <person name="Kalkreuter E."/>
            <person name="Kautsar S.A."/>
            <person name="Yang D."/>
            <person name="Bader C.D."/>
            <person name="Teijaro C.N."/>
            <person name="Fluegel L."/>
            <person name="Davis C.M."/>
            <person name="Simpson J.R."/>
            <person name="Lauterbach L."/>
            <person name="Steele A.D."/>
            <person name="Gui C."/>
            <person name="Meng S."/>
            <person name="Li G."/>
            <person name="Viehrig K."/>
            <person name="Ye F."/>
            <person name="Su P."/>
            <person name="Kiefer A.F."/>
            <person name="Nichols A."/>
            <person name="Cepeda A.J."/>
            <person name="Yan W."/>
            <person name="Fan B."/>
            <person name="Jiang Y."/>
            <person name="Adhikari A."/>
            <person name="Zheng C.-J."/>
            <person name="Schuster L."/>
            <person name="Cowan T.M."/>
            <person name="Smanski M.J."/>
            <person name="Chevrette M.G."/>
            <person name="De Carvalho L.P.S."/>
            <person name="Shen B."/>
        </authorList>
    </citation>
    <scope>NUCLEOTIDE SEQUENCE [LARGE SCALE GENOMIC DNA]</scope>
    <source>
        <strain evidence="1 2">NPDC000234</strain>
    </source>
</reference>
<feature type="non-terminal residue" evidence="1">
    <location>
        <position position="1"/>
    </location>
</feature>
<gene>
    <name evidence="1" type="ORF">ABT404_39380</name>
</gene>
<name>A0ABV1X8Y4_9ACTN</name>
<organism evidence="1 2">
    <name type="scientific">Streptomyces hyaluromycini</name>
    <dbReference type="NCBI Taxonomy" id="1377993"/>
    <lineage>
        <taxon>Bacteria</taxon>
        <taxon>Bacillati</taxon>
        <taxon>Actinomycetota</taxon>
        <taxon>Actinomycetes</taxon>
        <taxon>Kitasatosporales</taxon>
        <taxon>Streptomycetaceae</taxon>
        <taxon>Streptomyces</taxon>
    </lineage>
</organism>
<proteinExistence type="predicted"/>
<accession>A0ABV1X8Y4</accession>
<dbReference type="Proteomes" id="UP001474181">
    <property type="component" value="Unassembled WGS sequence"/>
</dbReference>